<dbReference type="PANTHER" id="PTHR30543:SF21">
    <property type="entry name" value="NAD(P)H-DEPENDENT FMN REDUCTASE LOT6"/>
    <property type="match status" value="1"/>
</dbReference>
<dbReference type="PANTHER" id="PTHR30543">
    <property type="entry name" value="CHROMATE REDUCTASE"/>
    <property type="match status" value="1"/>
</dbReference>
<dbReference type="GO" id="GO:0016491">
    <property type="term" value="F:oxidoreductase activity"/>
    <property type="evidence" value="ECO:0007669"/>
    <property type="project" value="InterPro"/>
</dbReference>
<dbReference type="AlphaFoldDB" id="A0A421BLM6"/>
<dbReference type="Proteomes" id="UP000279673">
    <property type="component" value="Unassembled WGS sequence"/>
</dbReference>
<reference evidence="2 3" key="1">
    <citation type="submission" date="2018-10" db="EMBL/GenBank/DDBJ databases">
        <title>Rhodobacter sp . BO-81.</title>
        <authorList>
            <person name="Im W.T."/>
        </authorList>
    </citation>
    <scope>NUCLEOTIDE SEQUENCE [LARGE SCALE GENOMIC DNA]</scope>
    <source>
        <strain evidence="2 3">BO-81</strain>
    </source>
</reference>
<dbReference type="SUPFAM" id="SSF52218">
    <property type="entry name" value="Flavoproteins"/>
    <property type="match status" value="1"/>
</dbReference>
<dbReference type="InterPro" id="IPR029039">
    <property type="entry name" value="Flavoprotein-like_sf"/>
</dbReference>
<dbReference type="EMBL" id="RCHI01000015">
    <property type="protein sequence ID" value="RLL63685.1"/>
    <property type="molecule type" value="Genomic_DNA"/>
</dbReference>
<feature type="domain" description="NADPH-dependent FMN reductase-like" evidence="1">
    <location>
        <begin position="6"/>
        <end position="151"/>
    </location>
</feature>
<comment type="caution">
    <text evidence="2">The sequence shown here is derived from an EMBL/GenBank/DDBJ whole genome shotgun (WGS) entry which is preliminary data.</text>
</comment>
<dbReference type="Gene3D" id="3.40.50.360">
    <property type="match status" value="1"/>
</dbReference>
<dbReference type="InterPro" id="IPR050712">
    <property type="entry name" value="NAD(P)H-dep_reductase"/>
</dbReference>
<dbReference type="Pfam" id="PF03358">
    <property type="entry name" value="FMN_red"/>
    <property type="match status" value="1"/>
</dbReference>
<name>A0A421BLM6_9RHOB</name>
<sequence length="186" mass="19691">MTTPFRLLGIPGSLRKASYCAAVLEAIAAEIAPRAETAIAPIGALPLYNQDLDIEPRPAPVAALRGAIEAAEGLIVVSTEYNHGTPGVLKNAIDWASRPAFASPLKDKPVLIVTCSMASTGGVRAQYQLREAFASTLSRPVATPEVVIGGVHQRMTDGRFTDRAVLDFAAAACERLLAEIARDRRG</sequence>
<keyword evidence="3" id="KW-1185">Reference proteome</keyword>
<evidence type="ECO:0000313" key="3">
    <source>
        <dbReference type="Proteomes" id="UP000279673"/>
    </source>
</evidence>
<dbReference type="GO" id="GO:0010181">
    <property type="term" value="F:FMN binding"/>
    <property type="evidence" value="ECO:0007669"/>
    <property type="project" value="TreeGrafter"/>
</dbReference>
<dbReference type="RefSeq" id="WP_121534378.1">
    <property type="nucleotide sequence ID" value="NZ_RCHI01000015.1"/>
</dbReference>
<dbReference type="GO" id="GO:0005829">
    <property type="term" value="C:cytosol"/>
    <property type="evidence" value="ECO:0007669"/>
    <property type="project" value="TreeGrafter"/>
</dbReference>
<evidence type="ECO:0000259" key="1">
    <source>
        <dbReference type="Pfam" id="PF03358"/>
    </source>
</evidence>
<evidence type="ECO:0000313" key="2">
    <source>
        <dbReference type="EMBL" id="RLL63685.1"/>
    </source>
</evidence>
<proteinExistence type="predicted"/>
<dbReference type="InterPro" id="IPR005025">
    <property type="entry name" value="FMN_Rdtase-like_dom"/>
</dbReference>
<accession>A0A421BLM6</accession>
<gene>
    <name evidence="2" type="ORF">DYS74_14350</name>
</gene>
<protein>
    <submittedName>
        <fullName evidence="2">NAD(P)H-dependent oxidoreductase</fullName>
    </submittedName>
</protein>
<organism evidence="2 3">
    <name type="scientific">Paenirhodobacter hankyongi</name>
    <dbReference type="NCBI Taxonomy" id="2294033"/>
    <lineage>
        <taxon>Bacteria</taxon>
        <taxon>Pseudomonadati</taxon>
        <taxon>Pseudomonadota</taxon>
        <taxon>Alphaproteobacteria</taxon>
        <taxon>Rhodobacterales</taxon>
        <taxon>Rhodobacter group</taxon>
        <taxon>Paenirhodobacter</taxon>
    </lineage>
</organism>